<accession>A0AA36IZ54</accession>
<dbReference type="GO" id="GO:0030621">
    <property type="term" value="F:U4 snRNA binding"/>
    <property type="evidence" value="ECO:0007669"/>
    <property type="project" value="TreeGrafter"/>
</dbReference>
<dbReference type="SMART" id="SM00320">
    <property type="entry name" value="WD40"/>
    <property type="match status" value="3"/>
</dbReference>
<dbReference type="GO" id="GO:0017070">
    <property type="term" value="F:U6 snRNA binding"/>
    <property type="evidence" value="ECO:0007669"/>
    <property type="project" value="TreeGrafter"/>
</dbReference>
<sequence>MGGETQRLRLALQNGAWEFQRLQSFKDHQKQVTCIRFSPDGQHFVTISRDRVANFYRRGKSEVASGDFELLGTRTMAGEVTAVCWLDKTTSVLAARDDHELHYFEMGQKVEESLCVNLNALGDKVVSFTVLALSASKDGSMVAACTDRARVIVLQARSSRQLRNLYGAAVNEYDVPSICFSLDDCFLYVTSSLPQPSGAREQEEVVALCGQVAIFELRTAQLVLQLPCHQKAVRCFDRHPFTEMLVTGSFDKTASETEDAALESALVALSKFMPPEKQALGALRAALRRLRASERAALREAGPMAALPRRAALEPQLRQVLEEVEAFVARLGRPRLVTLARSVVDGFCPMRWLCFLESGLLEALQRLFGQLEVIYSDELDAREMA</sequence>
<dbReference type="AlphaFoldDB" id="A0AA36IZ54"/>
<evidence type="ECO:0000313" key="2">
    <source>
        <dbReference type="EMBL" id="CAJ1396147.1"/>
    </source>
</evidence>
<dbReference type="PANTHER" id="PTHR19846:SF0">
    <property type="entry name" value="PRE-MRNA PROCESSING FACTOR 4"/>
    <property type="match status" value="1"/>
</dbReference>
<dbReference type="GO" id="GO:0046540">
    <property type="term" value="C:U4/U6 x U5 tri-snRNP complex"/>
    <property type="evidence" value="ECO:0007669"/>
    <property type="project" value="TreeGrafter"/>
</dbReference>
<dbReference type="InterPro" id="IPR036322">
    <property type="entry name" value="WD40_repeat_dom_sf"/>
</dbReference>
<keyword evidence="1" id="KW-0853">WD repeat</keyword>
<dbReference type="Pfam" id="PF00400">
    <property type="entry name" value="WD40"/>
    <property type="match status" value="2"/>
</dbReference>
<dbReference type="InterPro" id="IPR015943">
    <property type="entry name" value="WD40/YVTN_repeat-like_dom_sf"/>
</dbReference>
<evidence type="ECO:0000313" key="3">
    <source>
        <dbReference type="Proteomes" id="UP001178507"/>
    </source>
</evidence>
<gene>
    <name evidence="2" type="ORF">EVOR1521_LOCUS20422</name>
</gene>
<dbReference type="PROSITE" id="PS50082">
    <property type="entry name" value="WD_REPEATS_2"/>
    <property type="match status" value="1"/>
</dbReference>
<dbReference type="InterPro" id="IPR001680">
    <property type="entry name" value="WD40_rpt"/>
</dbReference>
<dbReference type="Gene3D" id="2.130.10.10">
    <property type="entry name" value="YVTN repeat-like/Quinoprotein amine dehydrogenase"/>
    <property type="match status" value="2"/>
</dbReference>
<protein>
    <submittedName>
        <fullName evidence="2">Uncharacterized protein</fullName>
    </submittedName>
</protein>
<keyword evidence="3" id="KW-1185">Reference proteome</keyword>
<reference evidence="2" key="1">
    <citation type="submission" date="2023-08" db="EMBL/GenBank/DDBJ databases">
        <authorList>
            <person name="Chen Y."/>
            <person name="Shah S."/>
            <person name="Dougan E. K."/>
            <person name="Thang M."/>
            <person name="Chan C."/>
        </authorList>
    </citation>
    <scope>NUCLEOTIDE SEQUENCE</scope>
</reference>
<proteinExistence type="predicted"/>
<dbReference type="GO" id="GO:0000398">
    <property type="term" value="P:mRNA splicing, via spliceosome"/>
    <property type="evidence" value="ECO:0007669"/>
    <property type="project" value="TreeGrafter"/>
</dbReference>
<comment type="caution">
    <text evidence="2">The sequence shown here is derived from an EMBL/GenBank/DDBJ whole genome shotgun (WGS) entry which is preliminary data.</text>
</comment>
<feature type="repeat" description="WD" evidence="1">
    <location>
        <begin position="25"/>
        <end position="56"/>
    </location>
</feature>
<name>A0AA36IZ54_9DINO</name>
<dbReference type="EMBL" id="CAUJNA010003220">
    <property type="protein sequence ID" value="CAJ1396147.1"/>
    <property type="molecule type" value="Genomic_DNA"/>
</dbReference>
<dbReference type="Proteomes" id="UP001178507">
    <property type="component" value="Unassembled WGS sequence"/>
</dbReference>
<dbReference type="PANTHER" id="PTHR19846">
    <property type="entry name" value="WD40 REPEAT PROTEIN"/>
    <property type="match status" value="1"/>
</dbReference>
<organism evidence="2 3">
    <name type="scientific">Effrenium voratum</name>
    <dbReference type="NCBI Taxonomy" id="2562239"/>
    <lineage>
        <taxon>Eukaryota</taxon>
        <taxon>Sar</taxon>
        <taxon>Alveolata</taxon>
        <taxon>Dinophyceae</taxon>
        <taxon>Suessiales</taxon>
        <taxon>Symbiodiniaceae</taxon>
        <taxon>Effrenium</taxon>
    </lineage>
</organism>
<dbReference type="SUPFAM" id="SSF50978">
    <property type="entry name" value="WD40 repeat-like"/>
    <property type="match status" value="1"/>
</dbReference>
<evidence type="ECO:0000256" key="1">
    <source>
        <dbReference type="PROSITE-ProRule" id="PRU00221"/>
    </source>
</evidence>